<dbReference type="EMBL" id="CAJNOR010007246">
    <property type="protein sequence ID" value="CAF1613642.1"/>
    <property type="molecule type" value="Genomic_DNA"/>
</dbReference>
<evidence type="ECO:0000313" key="1">
    <source>
        <dbReference type="EMBL" id="CAF1613642.1"/>
    </source>
</evidence>
<dbReference type="Proteomes" id="UP000663828">
    <property type="component" value="Unassembled WGS sequence"/>
</dbReference>
<dbReference type="AlphaFoldDB" id="A0A816BYM2"/>
<gene>
    <name evidence="1" type="ORF">XAT740_LOCUS49252</name>
</gene>
<organism evidence="1 2">
    <name type="scientific">Adineta ricciae</name>
    <name type="common">Rotifer</name>
    <dbReference type="NCBI Taxonomy" id="249248"/>
    <lineage>
        <taxon>Eukaryota</taxon>
        <taxon>Metazoa</taxon>
        <taxon>Spiralia</taxon>
        <taxon>Gnathifera</taxon>
        <taxon>Rotifera</taxon>
        <taxon>Eurotatoria</taxon>
        <taxon>Bdelloidea</taxon>
        <taxon>Adinetida</taxon>
        <taxon>Adinetidae</taxon>
        <taxon>Adineta</taxon>
    </lineage>
</organism>
<sequence>MIQVHVDILQNLQQAMFVFNLPVTAESSIQTDQVVIENKSHSERTTIHFNGLIIDVSRNTEIETPEKNTITTIEEEQIRRTFRFPFLRLPIVIDNVQHDLTKIQCAECHTPLKIIPDNQSYKIVQQQSTNPDDINEVIFCHRFCEAHQHEHTHEHKHQLHIPLDLHSEPVVLETVESFVIGKEFTSFDLINNGLVQCHHCSAQLGSFDSQRDLVSFDKYALFPFSNDYLSACFRHQEPGRYIVKVPKVNDSVFLVWILPNQLLSAGTSIKSNNGSIQLNFQQKRKVLLSHITSADDKLFADWKRDFSVTTLLISRLCLDHLSATFKQELENFPNVFNSKEKFQAFTISL</sequence>
<name>A0A816BYM2_ADIRI</name>
<protein>
    <recommendedName>
        <fullName evidence="3">HECT-type E3 ubiquitin transferase E3D</fullName>
    </recommendedName>
</protein>
<keyword evidence="2" id="KW-1185">Reference proteome</keyword>
<evidence type="ECO:0008006" key="3">
    <source>
        <dbReference type="Google" id="ProtNLM"/>
    </source>
</evidence>
<accession>A0A816BYM2</accession>
<comment type="caution">
    <text evidence="1">The sequence shown here is derived from an EMBL/GenBank/DDBJ whole genome shotgun (WGS) entry which is preliminary data.</text>
</comment>
<proteinExistence type="predicted"/>
<reference evidence="1" key="1">
    <citation type="submission" date="2021-02" db="EMBL/GenBank/DDBJ databases">
        <authorList>
            <person name="Nowell W R."/>
        </authorList>
    </citation>
    <scope>NUCLEOTIDE SEQUENCE</scope>
</reference>
<evidence type="ECO:0000313" key="2">
    <source>
        <dbReference type="Proteomes" id="UP000663828"/>
    </source>
</evidence>